<evidence type="ECO:0000313" key="3">
    <source>
        <dbReference type="EMBL" id="QQV76575.1"/>
    </source>
</evidence>
<dbReference type="InterPro" id="IPR047650">
    <property type="entry name" value="Transpos_IS110"/>
</dbReference>
<dbReference type="Proteomes" id="UP000595894">
    <property type="component" value="Chromosome"/>
</dbReference>
<gene>
    <name evidence="3" type="ORF">H5J25_14135</name>
</gene>
<protein>
    <submittedName>
        <fullName evidence="3">IS110 family transposase</fullName>
    </submittedName>
</protein>
<name>A0A974NTE0_9SPHN</name>
<dbReference type="InterPro" id="IPR002525">
    <property type="entry name" value="Transp_IS110-like_N"/>
</dbReference>
<feature type="domain" description="Transposase IS116/IS110/IS902 C-terminal" evidence="2">
    <location>
        <begin position="196"/>
        <end position="271"/>
    </location>
</feature>
<evidence type="ECO:0000313" key="4">
    <source>
        <dbReference type="Proteomes" id="UP000595894"/>
    </source>
</evidence>
<accession>A0A974NTE0</accession>
<dbReference type="RefSeq" id="WP_202092036.1">
    <property type="nucleotide sequence ID" value="NZ_CP061035.1"/>
</dbReference>
<dbReference type="GO" id="GO:0006313">
    <property type="term" value="P:DNA transposition"/>
    <property type="evidence" value="ECO:0007669"/>
    <property type="project" value="InterPro"/>
</dbReference>
<evidence type="ECO:0000259" key="2">
    <source>
        <dbReference type="Pfam" id="PF02371"/>
    </source>
</evidence>
<dbReference type="Pfam" id="PF02371">
    <property type="entry name" value="Transposase_20"/>
    <property type="match status" value="1"/>
</dbReference>
<dbReference type="InterPro" id="IPR003346">
    <property type="entry name" value="Transposase_20"/>
</dbReference>
<evidence type="ECO:0000259" key="1">
    <source>
        <dbReference type="Pfam" id="PF01548"/>
    </source>
</evidence>
<dbReference type="GO" id="GO:0003677">
    <property type="term" value="F:DNA binding"/>
    <property type="evidence" value="ECO:0007669"/>
    <property type="project" value="InterPro"/>
</dbReference>
<organism evidence="3 4">
    <name type="scientific">Sphingomonas aliaeris</name>
    <dbReference type="NCBI Taxonomy" id="2759526"/>
    <lineage>
        <taxon>Bacteria</taxon>
        <taxon>Pseudomonadati</taxon>
        <taxon>Pseudomonadota</taxon>
        <taxon>Alphaproteobacteria</taxon>
        <taxon>Sphingomonadales</taxon>
        <taxon>Sphingomonadaceae</taxon>
        <taxon>Sphingomonas</taxon>
    </lineage>
</organism>
<dbReference type="AlphaFoldDB" id="A0A974NTE0"/>
<dbReference type="NCBIfam" id="NF033542">
    <property type="entry name" value="transpos_IS110"/>
    <property type="match status" value="1"/>
</dbReference>
<reference evidence="4" key="1">
    <citation type="submission" date="2020-09" db="EMBL/GenBank/DDBJ databases">
        <title>Sphingomonas sp., a new species isolated from pork steak.</title>
        <authorList>
            <person name="Heidler von Heilborn D."/>
        </authorList>
    </citation>
    <scope>NUCLEOTIDE SEQUENCE [LARGE SCALE GENOMIC DNA]</scope>
</reference>
<dbReference type="Pfam" id="PF01548">
    <property type="entry name" value="DEDD_Tnp_IS110"/>
    <property type="match status" value="1"/>
</dbReference>
<dbReference type="KEGG" id="sari:H5J25_14135"/>
<dbReference type="EMBL" id="CP061035">
    <property type="protein sequence ID" value="QQV76575.1"/>
    <property type="molecule type" value="Genomic_DNA"/>
</dbReference>
<feature type="domain" description="Transposase IS110-like N-terminal" evidence="1">
    <location>
        <begin position="8"/>
        <end position="154"/>
    </location>
</feature>
<dbReference type="PANTHER" id="PTHR33055:SF13">
    <property type="entry name" value="TRANSPOSASE"/>
    <property type="match status" value="1"/>
</dbReference>
<proteinExistence type="predicted"/>
<dbReference type="GO" id="GO:0004803">
    <property type="term" value="F:transposase activity"/>
    <property type="evidence" value="ECO:0007669"/>
    <property type="project" value="InterPro"/>
</dbReference>
<sequence>MSHSDLFVGIDVAKDELVIHAHPAGMLWRVPNTKTGIAALGRKLVRLAGTACLRIGFEASGGYERKLAILLDRMDVTAYLLDPARVRSFARAERQLAKTDPLDAAVIARCLAALHPELTPYVHDPEAVRLAEHVRMRDLAVAQAVQFGNQLESIADPAMRRLVVAQVARLKALVLRIEKAIASVIAASPDLAAREALLRTAPGVGPVVAACLLARMPELGRLSSRQVAALAGLAPFDRQSGKTSRPGRCSGGRPSIRRCLYLAALSIARSGKGQLAATTNRLREAGKPFKLAIVATMRKLLVTLNAMVKNNTEYRTG</sequence>
<keyword evidence="4" id="KW-1185">Reference proteome</keyword>
<dbReference type="PANTHER" id="PTHR33055">
    <property type="entry name" value="TRANSPOSASE FOR INSERTION SEQUENCE ELEMENT IS1111A"/>
    <property type="match status" value="1"/>
</dbReference>